<comment type="pathway">
    <text evidence="5">Amino-acid biosynthesis; L-leucine biosynthesis; L-leucine from 3-methyl-2-oxobutanoate: step 4/4.</text>
</comment>
<comment type="pathway">
    <text evidence="4">Amino-acid biosynthesis; L-valine biosynthesis; L-valine from pyruvate: step 4/4.</text>
</comment>
<dbReference type="SUPFAM" id="SSF56752">
    <property type="entry name" value="D-aminoacid aminotransferase-like PLP-dependent enzymes"/>
    <property type="match status" value="1"/>
</dbReference>
<keyword evidence="15" id="KW-0808">Transferase</keyword>
<evidence type="ECO:0000313" key="16">
    <source>
        <dbReference type="Proteomes" id="UP000585681"/>
    </source>
</evidence>
<dbReference type="InterPro" id="IPR001544">
    <property type="entry name" value="Aminotrans_IV"/>
</dbReference>
<evidence type="ECO:0000256" key="4">
    <source>
        <dbReference type="ARBA" id="ARBA00004931"/>
    </source>
</evidence>
<protein>
    <recommendedName>
        <fullName evidence="8">Probable branched-chain-amino-acid aminotransferase</fullName>
        <ecNumber evidence="7">2.6.1.42</ecNumber>
    </recommendedName>
</protein>
<keyword evidence="15" id="KW-0032">Aminotransferase</keyword>
<comment type="caution">
    <text evidence="15">The sequence shown here is derived from an EMBL/GenBank/DDBJ whole genome shotgun (WGS) entry which is preliminary data.</text>
</comment>
<dbReference type="PANTHER" id="PTHR42743:SF11">
    <property type="entry name" value="AMINODEOXYCHORISMATE LYASE"/>
    <property type="match status" value="1"/>
</dbReference>
<feature type="region of interest" description="Disordered" evidence="14">
    <location>
        <begin position="89"/>
        <end position="112"/>
    </location>
</feature>
<dbReference type="GO" id="GO:0008652">
    <property type="term" value="P:amino acid biosynthetic process"/>
    <property type="evidence" value="ECO:0007669"/>
    <property type="project" value="UniProtKB-ARBA"/>
</dbReference>
<dbReference type="InterPro" id="IPR036038">
    <property type="entry name" value="Aminotransferase-like"/>
</dbReference>
<dbReference type="EC" id="2.6.1.42" evidence="7"/>
<keyword evidence="9" id="KW-0663">Pyridoxal phosphate</keyword>
<evidence type="ECO:0000256" key="1">
    <source>
        <dbReference type="ARBA" id="ARBA00001933"/>
    </source>
</evidence>
<evidence type="ECO:0000256" key="11">
    <source>
        <dbReference type="ARBA" id="ARBA00048212"/>
    </source>
</evidence>
<reference evidence="15" key="1">
    <citation type="submission" date="2020-08" db="EMBL/GenBank/DDBJ databases">
        <title>Genomic Encyclopedia of Type Strains, Phase IV (KMG-IV): sequencing the most valuable type-strain genomes for metagenomic binning, comparative biology and taxonomic classification.</title>
        <authorList>
            <person name="Goeker M."/>
        </authorList>
    </citation>
    <scope>NUCLEOTIDE SEQUENCE [LARGE SCALE GENOMIC DNA]</scope>
    <source>
        <strain evidence="15">DSM 105040</strain>
    </source>
</reference>
<proteinExistence type="inferred from homology"/>
<keyword evidence="10" id="KW-0100">Branched-chain amino acid biosynthesis</keyword>
<keyword evidence="10" id="KW-0028">Amino-acid biosynthesis</keyword>
<dbReference type="RefSeq" id="WP_082386621.1">
    <property type="nucleotide sequence ID" value="NZ_JACIEQ010000012.1"/>
</dbReference>
<evidence type="ECO:0000256" key="2">
    <source>
        <dbReference type="ARBA" id="ARBA00003109"/>
    </source>
</evidence>
<keyword evidence="16" id="KW-1185">Reference proteome</keyword>
<dbReference type="InterPro" id="IPR043131">
    <property type="entry name" value="BCAT-like_N"/>
</dbReference>
<dbReference type="InterPro" id="IPR050571">
    <property type="entry name" value="Class-IV_PLP-Dep_Aminotrnsfr"/>
</dbReference>
<dbReference type="PANTHER" id="PTHR42743">
    <property type="entry name" value="AMINO-ACID AMINOTRANSFERASE"/>
    <property type="match status" value="1"/>
</dbReference>
<evidence type="ECO:0000313" key="15">
    <source>
        <dbReference type="EMBL" id="MBB4023851.1"/>
    </source>
</evidence>
<evidence type="ECO:0000256" key="14">
    <source>
        <dbReference type="SAM" id="MobiDB-lite"/>
    </source>
</evidence>
<dbReference type="GO" id="GO:0009082">
    <property type="term" value="P:branched-chain amino acid biosynthetic process"/>
    <property type="evidence" value="ECO:0007669"/>
    <property type="project" value="UniProtKB-KW"/>
</dbReference>
<comment type="catalytic activity">
    <reaction evidence="13">
        <text>L-leucine + 2-oxoglutarate = 4-methyl-2-oxopentanoate + L-glutamate</text>
        <dbReference type="Rhea" id="RHEA:18321"/>
        <dbReference type="ChEBI" id="CHEBI:16810"/>
        <dbReference type="ChEBI" id="CHEBI:17865"/>
        <dbReference type="ChEBI" id="CHEBI:29985"/>
        <dbReference type="ChEBI" id="CHEBI:57427"/>
        <dbReference type="EC" id="2.6.1.42"/>
    </reaction>
</comment>
<gene>
    <name evidence="15" type="ORF">GGR17_003687</name>
</gene>
<dbReference type="InterPro" id="IPR043132">
    <property type="entry name" value="BCAT-like_C"/>
</dbReference>
<name>A0A840CCP7_9RHOB</name>
<comment type="catalytic activity">
    <reaction evidence="12">
        <text>L-isoleucine + 2-oxoglutarate = (S)-3-methyl-2-oxopentanoate + L-glutamate</text>
        <dbReference type="Rhea" id="RHEA:24801"/>
        <dbReference type="ChEBI" id="CHEBI:16810"/>
        <dbReference type="ChEBI" id="CHEBI:29985"/>
        <dbReference type="ChEBI" id="CHEBI:35146"/>
        <dbReference type="ChEBI" id="CHEBI:58045"/>
        <dbReference type="EC" id="2.6.1.42"/>
    </reaction>
</comment>
<comment type="similarity">
    <text evidence="6">Belongs to the class-IV pyridoxal-phosphate-dependent aminotransferase family.</text>
</comment>
<evidence type="ECO:0000256" key="6">
    <source>
        <dbReference type="ARBA" id="ARBA00009320"/>
    </source>
</evidence>
<dbReference type="Gene3D" id="3.20.10.10">
    <property type="entry name" value="D-amino Acid Aminotransferase, subunit A, domain 2"/>
    <property type="match status" value="1"/>
</dbReference>
<dbReference type="GO" id="GO:0004084">
    <property type="term" value="F:branched-chain-amino-acid transaminase activity"/>
    <property type="evidence" value="ECO:0007669"/>
    <property type="project" value="UniProtKB-EC"/>
</dbReference>
<evidence type="ECO:0000256" key="13">
    <source>
        <dbReference type="ARBA" id="ARBA00049229"/>
    </source>
</evidence>
<comment type="function">
    <text evidence="2">Acts on leucine, isoleucine and valine.</text>
</comment>
<organism evidence="15 16">
    <name type="scientific">Actibacterium naphthalenivorans</name>
    <dbReference type="NCBI Taxonomy" id="1614693"/>
    <lineage>
        <taxon>Bacteria</taxon>
        <taxon>Pseudomonadati</taxon>
        <taxon>Pseudomonadota</taxon>
        <taxon>Alphaproteobacteria</taxon>
        <taxon>Rhodobacterales</taxon>
        <taxon>Roseobacteraceae</taxon>
        <taxon>Actibacterium</taxon>
    </lineage>
</organism>
<evidence type="ECO:0000256" key="5">
    <source>
        <dbReference type="ARBA" id="ARBA00005072"/>
    </source>
</evidence>
<accession>A0A840CCP7</accession>
<evidence type="ECO:0000256" key="3">
    <source>
        <dbReference type="ARBA" id="ARBA00004824"/>
    </source>
</evidence>
<comment type="pathway">
    <text evidence="3">Amino-acid biosynthesis; L-isoleucine biosynthesis; L-isoleucine from 2-oxobutanoate: step 4/4.</text>
</comment>
<evidence type="ECO:0000256" key="7">
    <source>
        <dbReference type="ARBA" id="ARBA00013053"/>
    </source>
</evidence>
<dbReference type="Gene3D" id="3.30.470.10">
    <property type="match status" value="1"/>
</dbReference>
<dbReference type="AlphaFoldDB" id="A0A840CCP7"/>
<sequence>MQWLDGCAVDGGAAPFDLSDRGLLLGDGAFDTSLAINGAVVFADRHVARLAETCAALGIVMPSAQIAGLLQMAAAEAGTGTLRLTVTRGAGPRGLKPPADPRPRTILSARPGPPGAVWRPVTAVTAAITRNETSPTSRHKCLGYLDAVLALSAAAEAGAEDALFLNSAGRVACAAAGNIFALRGEELKTPPLDDGVLGGVVRAELLTLAPQVGLTPVEGHLVPEELTGADAVFMTNSLRLIAPIVALDGAPLATAGLAAIAGLANALSSEIRHRHGTCPWTEKGLSAWPIFA</sequence>
<evidence type="ECO:0000256" key="8">
    <source>
        <dbReference type="ARBA" id="ARBA00014472"/>
    </source>
</evidence>
<comment type="catalytic activity">
    <reaction evidence="11">
        <text>L-valine + 2-oxoglutarate = 3-methyl-2-oxobutanoate + L-glutamate</text>
        <dbReference type="Rhea" id="RHEA:24813"/>
        <dbReference type="ChEBI" id="CHEBI:11851"/>
        <dbReference type="ChEBI" id="CHEBI:16810"/>
        <dbReference type="ChEBI" id="CHEBI:29985"/>
        <dbReference type="ChEBI" id="CHEBI:57762"/>
        <dbReference type="EC" id="2.6.1.42"/>
    </reaction>
</comment>
<comment type="cofactor">
    <cofactor evidence="1">
        <name>pyridoxal 5'-phosphate</name>
        <dbReference type="ChEBI" id="CHEBI:597326"/>
    </cofactor>
</comment>
<dbReference type="GO" id="GO:0005829">
    <property type="term" value="C:cytosol"/>
    <property type="evidence" value="ECO:0007669"/>
    <property type="project" value="TreeGrafter"/>
</dbReference>
<dbReference type="FunFam" id="3.20.10.10:FF:000002">
    <property type="entry name" value="D-alanine aminotransferase"/>
    <property type="match status" value="1"/>
</dbReference>
<dbReference type="EMBL" id="JACIEQ010000012">
    <property type="protein sequence ID" value="MBB4023851.1"/>
    <property type="molecule type" value="Genomic_DNA"/>
</dbReference>
<evidence type="ECO:0000256" key="10">
    <source>
        <dbReference type="ARBA" id="ARBA00023304"/>
    </source>
</evidence>
<dbReference type="Proteomes" id="UP000585681">
    <property type="component" value="Unassembled WGS sequence"/>
</dbReference>
<dbReference type="Pfam" id="PF01063">
    <property type="entry name" value="Aminotran_4"/>
    <property type="match status" value="1"/>
</dbReference>
<evidence type="ECO:0000256" key="9">
    <source>
        <dbReference type="ARBA" id="ARBA00022898"/>
    </source>
</evidence>
<evidence type="ECO:0000256" key="12">
    <source>
        <dbReference type="ARBA" id="ARBA00048798"/>
    </source>
</evidence>